<reference evidence="2 3" key="1">
    <citation type="journal article" date="2019" name="Sci. Rep.">
        <title>Nanopore sequencing improves the draft genome of the human pathogenic amoeba Naegleria fowleri.</title>
        <authorList>
            <person name="Liechti N."/>
            <person name="Schurch N."/>
            <person name="Bruggmann R."/>
            <person name="Wittwer M."/>
        </authorList>
    </citation>
    <scope>NUCLEOTIDE SEQUENCE [LARGE SCALE GENOMIC DNA]</scope>
    <source>
        <strain evidence="2 3">ATCC 30894</strain>
    </source>
</reference>
<dbReference type="GO" id="GO:0003690">
    <property type="term" value="F:double-stranded DNA binding"/>
    <property type="evidence" value="ECO:0007669"/>
    <property type="project" value="TreeGrafter"/>
</dbReference>
<evidence type="ECO:0000313" key="3">
    <source>
        <dbReference type="Proteomes" id="UP000444721"/>
    </source>
</evidence>
<feature type="region of interest" description="Disordered" evidence="1">
    <location>
        <begin position="196"/>
        <end position="230"/>
    </location>
</feature>
<dbReference type="EMBL" id="VFQX01000016">
    <property type="protein sequence ID" value="KAF0980895.1"/>
    <property type="molecule type" value="Genomic_DNA"/>
</dbReference>
<sequence length="769" mass="88421">MQQDAFSGGLDGGGGISFMDLFGGEESSLNLQLMEEEATNHVLRSTSSEASLEKKKNNHNPNNNNSIPKSNHHLYPPTKSKNDVIHRNNNNNGSSGNEINKMSNHLSNNSQSKHSEKKMQKKNENFQNLEKSKPLKEAASNLSIVDLLFGNVGSSTLSAGSQTNSNFIEEENLAKSKEASFPHQRKSNERNISEQTLQKSHQQLHLSQHSHMDTQSSSSDEDEEDDSSNETQLFKSIEQKKDKVIQKSKTTLKTNSTNLKTSSASAISLRKSSLAKEKDRNTSVPMKRKFVQTLLDKTMFEKSTLARRDHENIPNVSSSLFCMCCNQYIPITSTSKNPSKKTKISKGTHIEWSEHLESDTHKDLKEILKRFNVLCFESGTCKTRFHHFVNAYCLMNFHKVYEFACNFHKKIKRKRVIPIQNDEDETNMLVCIFIDYIVNFVYRNNFSTALSLDRQISMQDCEKSVKRFFNSMREMALSVSYLIWRDYGNFFESQTNEDFGEILSDLVHLGSDILTHLAEFGNFNPENLFLDEPFDCEALMPYHSNSEEDEEEDESSNEEEWSHEQHDLTIPSNNSSILSNEENEDSSYHDRSQYYYHSHHPYFSLFVKLYIQHFFMFKPLRVVIPEAVEEFKNVIENTELSWEEWDSFIRSKKKQFLSSCKDKTSDINSVPETQNLMDQESVSSPSPQSQNVTTQKSIEELLFGSSSQTFESLFFMPTNNNKPAPQKVAKQQGQPREKSKTLELSSNNEVHNEEEMWDLLLEEEAGWVQ</sequence>
<dbReference type="VEuPathDB" id="AmoebaDB:NF0038930"/>
<dbReference type="AlphaFoldDB" id="A0A6A5C602"/>
<feature type="compositionally biased region" description="Basic and acidic residues" evidence="1">
    <location>
        <begin position="113"/>
        <end position="123"/>
    </location>
</feature>
<evidence type="ECO:0000313" key="2">
    <source>
        <dbReference type="EMBL" id="KAF0980895.1"/>
    </source>
</evidence>
<feature type="compositionally biased region" description="Polar residues" evidence="1">
    <location>
        <begin position="98"/>
        <end position="112"/>
    </location>
</feature>
<feature type="region of interest" description="Disordered" evidence="1">
    <location>
        <begin position="717"/>
        <end position="754"/>
    </location>
</feature>
<feature type="region of interest" description="Disordered" evidence="1">
    <location>
        <begin position="41"/>
        <end position="123"/>
    </location>
</feature>
<dbReference type="RefSeq" id="XP_044565608.1">
    <property type="nucleotide sequence ID" value="XM_044703229.1"/>
</dbReference>
<accession>A0A6A5C602</accession>
<dbReference type="InterPro" id="IPR052003">
    <property type="entry name" value="HR_DNA-Binding_Protein"/>
</dbReference>
<evidence type="ECO:0000256" key="1">
    <source>
        <dbReference type="SAM" id="MobiDB-lite"/>
    </source>
</evidence>
<feature type="compositionally biased region" description="Low complexity" evidence="1">
    <location>
        <begin position="197"/>
        <end position="209"/>
    </location>
</feature>
<feature type="region of interest" description="Disordered" evidence="1">
    <location>
        <begin position="544"/>
        <end position="584"/>
    </location>
</feature>
<dbReference type="VEuPathDB" id="AmoebaDB:NfTy_037540"/>
<feature type="compositionally biased region" description="Acidic residues" evidence="1">
    <location>
        <begin position="547"/>
        <end position="559"/>
    </location>
</feature>
<protein>
    <submittedName>
        <fullName evidence="2">Uncharacterized protein</fullName>
    </submittedName>
</protein>
<proteinExistence type="predicted"/>
<dbReference type="OrthoDB" id="10515973at2759"/>
<dbReference type="GO" id="GO:0003697">
    <property type="term" value="F:single-stranded DNA binding"/>
    <property type="evidence" value="ECO:0007669"/>
    <property type="project" value="TreeGrafter"/>
</dbReference>
<dbReference type="VEuPathDB" id="AmoebaDB:FDP41_012683"/>
<dbReference type="GO" id="GO:0000724">
    <property type="term" value="P:double-strand break repair via homologous recombination"/>
    <property type="evidence" value="ECO:0007669"/>
    <property type="project" value="TreeGrafter"/>
</dbReference>
<keyword evidence="3" id="KW-1185">Reference proteome</keyword>
<dbReference type="GO" id="GO:0036297">
    <property type="term" value="P:interstrand cross-link repair"/>
    <property type="evidence" value="ECO:0007669"/>
    <property type="project" value="TreeGrafter"/>
</dbReference>
<dbReference type="GeneID" id="68119898"/>
<feature type="compositionally biased region" description="Low complexity" evidence="1">
    <location>
        <begin position="88"/>
        <end position="97"/>
    </location>
</feature>
<comment type="caution">
    <text evidence="2">The sequence shown here is derived from an EMBL/GenBank/DDBJ whole genome shotgun (WGS) entry which is preliminary data.</text>
</comment>
<gene>
    <name evidence="2" type="ORF">FDP41_012683</name>
</gene>
<dbReference type="PANTHER" id="PTHR15361">
    <property type="entry name" value="RAD51/NUKS-INTERACTING PROTEIN"/>
    <property type="match status" value="1"/>
</dbReference>
<feature type="compositionally biased region" description="Acidic residues" evidence="1">
    <location>
        <begin position="219"/>
        <end position="228"/>
    </location>
</feature>
<organism evidence="2 3">
    <name type="scientific">Naegleria fowleri</name>
    <name type="common">Brain eating amoeba</name>
    <dbReference type="NCBI Taxonomy" id="5763"/>
    <lineage>
        <taxon>Eukaryota</taxon>
        <taxon>Discoba</taxon>
        <taxon>Heterolobosea</taxon>
        <taxon>Tetramitia</taxon>
        <taxon>Eutetramitia</taxon>
        <taxon>Vahlkampfiidae</taxon>
        <taxon>Naegleria</taxon>
    </lineage>
</organism>
<feature type="compositionally biased region" description="Polar residues" evidence="1">
    <location>
        <begin position="717"/>
        <end position="734"/>
    </location>
</feature>
<dbReference type="PANTHER" id="PTHR15361:SF5">
    <property type="entry name" value="C3H1-TYPE DOMAIN-CONTAINING PROTEIN"/>
    <property type="match status" value="1"/>
</dbReference>
<dbReference type="Proteomes" id="UP000444721">
    <property type="component" value="Unassembled WGS sequence"/>
</dbReference>
<feature type="compositionally biased region" description="Low complexity" evidence="1">
    <location>
        <begin position="59"/>
        <end position="69"/>
    </location>
</feature>
<name>A0A6A5C602_NAEFO</name>